<reference evidence="1 2" key="1">
    <citation type="submission" date="2021-04" db="EMBL/GenBank/DDBJ databases">
        <authorList>
            <person name="Pira H."/>
            <person name="Risdian C."/>
            <person name="Wink J."/>
        </authorList>
    </citation>
    <scope>NUCLEOTIDE SEQUENCE [LARGE SCALE GENOMIC DNA]</scope>
    <source>
        <strain evidence="1 2">WH53</strain>
    </source>
</reference>
<gene>
    <name evidence="1" type="ORF">KCG35_25995</name>
</gene>
<accession>A0ABS5ZKR4</accession>
<sequence>LPHPNYSIPPKKIAGNLSYRKFSLKLYMPYKPVFSVVSVDKDDLVSFISIVCPFRLFRI</sequence>
<dbReference type="Proteomes" id="UP000690515">
    <property type="component" value="Unassembled WGS sequence"/>
</dbReference>
<dbReference type="EMBL" id="JAGSOY010000336">
    <property type="protein sequence ID" value="MBU2714508.1"/>
    <property type="molecule type" value="Genomic_DNA"/>
</dbReference>
<organism evidence="1 2">
    <name type="scientific">Zooshikella harenae</name>
    <dbReference type="NCBI Taxonomy" id="2827238"/>
    <lineage>
        <taxon>Bacteria</taxon>
        <taxon>Pseudomonadati</taxon>
        <taxon>Pseudomonadota</taxon>
        <taxon>Gammaproteobacteria</taxon>
        <taxon>Oceanospirillales</taxon>
        <taxon>Zooshikellaceae</taxon>
        <taxon>Zooshikella</taxon>
    </lineage>
</organism>
<proteinExistence type="predicted"/>
<protein>
    <submittedName>
        <fullName evidence="1">Uncharacterized protein</fullName>
    </submittedName>
</protein>
<evidence type="ECO:0000313" key="1">
    <source>
        <dbReference type="EMBL" id="MBU2714508.1"/>
    </source>
</evidence>
<name>A0ABS5ZKR4_9GAMM</name>
<feature type="non-terminal residue" evidence="1">
    <location>
        <position position="1"/>
    </location>
</feature>
<evidence type="ECO:0000313" key="2">
    <source>
        <dbReference type="Proteomes" id="UP000690515"/>
    </source>
</evidence>
<dbReference type="RefSeq" id="WP_215822813.1">
    <property type="nucleotide sequence ID" value="NZ_JAGSOY010000336.1"/>
</dbReference>
<keyword evidence="2" id="KW-1185">Reference proteome</keyword>
<comment type="caution">
    <text evidence="1">The sequence shown here is derived from an EMBL/GenBank/DDBJ whole genome shotgun (WGS) entry which is preliminary data.</text>
</comment>